<evidence type="ECO:0008006" key="4">
    <source>
        <dbReference type="Google" id="ProtNLM"/>
    </source>
</evidence>
<feature type="transmembrane region" description="Helical" evidence="1">
    <location>
        <begin position="97"/>
        <end position="116"/>
    </location>
</feature>
<feature type="transmembrane region" description="Helical" evidence="1">
    <location>
        <begin position="32"/>
        <end position="58"/>
    </location>
</feature>
<gene>
    <name evidence="2" type="ORF">GCM10022381_33570</name>
</gene>
<evidence type="ECO:0000256" key="1">
    <source>
        <dbReference type="SAM" id="Phobius"/>
    </source>
</evidence>
<organism evidence="2 3">
    <name type="scientific">Leifsonia kafniensis</name>
    <dbReference type="NCBI Taxonomy" id="475957"/>
    <lineage>
        <taxon>Bacteria</taxon>
        <taxon>Bacillati</taxon>
        <taxon>Actinomycetota</taxon>
        <taxon>Actinomycetes</taxon>
        <taxon>Micrococcales</taxon>
        <taxon>Microbacteriaceae</taxon>
        <taxon>Leifsonia</taxon>
    </lineage>
</organism>
<accession>A0ABP7KWN6</accession>
<evidence type="ECO:0000313" key="3">
    <source>
        <dbReference type="Proteomes" id="UP001501803"/>
    </source>
</evidence>
<name>A0ABP7KWN6_9MICO</name>
<keyword evidence="1" id="KW-0812">Transmembrane</keyword>
<keyword evidence="1" id="KW-0472">Membrane</keyword>
<feature type="transmembrane region" description="Helical" evidence="1">
    <location>
        <begin position="136"/>
        <end position="161"/>
    </location>
</feature>
<evidence type="ECO:0000313" key="2">
    <source>
        <dbReference type="EMBL" id="GAA3889035.1"/>
    </source>
</evidence>
<comment type="caution">
    <text evidence="2">The sequence shown here is derived from an EMBL/GenBank/DDBJ whole genome shotgun (WGS) entry which is preliminary data.</text>
</comment>
<proteinExistence type="predicted"/>
<sequence>MTYRNDSLPIDSAPVESTSVALQVEGTTRTALLGYAVTVGGLVLALWICFGRFLFGIGGSLTPIYVVTLGFLIATLHFFAGRAIVRTARLGRRTRPATIAMICLAWFTGILLGLTIPDLTAAGPQTILSGATEPGLGIAIGLANPLGIICIATSIVALVLAHGDLKDRLKNEDD</sequence>
<reference evidence="3" key="1">
    <citation type="journal article" date="2019" name="Int. J. Syst. Evol. Microbiol.">
        <title>The Global Catalogue of Microorganisms (GCM) 10K type strain sequencing project: providing services to taxonomists for standard genome sequencing and annotation.</title>
        <authorList>
            <consortium name="The Broad Institute Genomics Platform"/>
            <consortium name="The Broad Institute Genome Sequencing Center for Infectious Disease"/>
            <person name="Wu L."/>
            <person name="Ma J."/>
        </authorList>
    </citation>
    <scope>NUCLEOTIDE SEQUENCE [LARGE SCALE GENOMIC DNA]</scope>
    <source>
        <strain evidence="3">JCM 17021</strain>
    </source>
</reference>
<keyword evidence="1" id="KW-1133">Transmembrane helix</keyword>
<keyword evidence="3" id="KW-1185">Reference proteome</keyword>
<dbReference type="Proteomes" id="UP001501803">
    <property type="component" value="Unassembled WGS sequence"/>
</dbReference>
<dbReference type="RefSeq" id="WP_345068791.1">
    <property type="nucleotide sequence ID" value="NZ_BAABCN010000012.1"/>
</dbReference>
<feature type="transmembrane region" description="Helical" evidence="1">
    <location>
        <begin position="64"/>
        <end position="85"/>
    </location>
</feature>
<dbReference type="EMBL" id="BAABCN010000012">
    <property type="protein sequence ID" value="GAA3889035.1"/>
    <property type="molecule type" value="Genomic_DNA"/>
</dbReference>
<protein>
    <recommendedName>
        <fullName evidence="4">MotA/TolQ/ExbB proton channel domain-containing protein</fullName>
    </recommendedName>
</protein>